<accession>A0A0E9UYC3</accession>
<sequence length="63" mass="6936">MMAQYFIVWCQSLLFKGVIPQAQGPVGSLCMDVHSRMSSTPDCASTGEVWLPWQMQGLTIMAA</sequence>
<organism evidence="1">
    <name type="scientific">Anguilla anguilla</name>
    <name type="common">European freshwater eel</name>
    <name type="synonym">Muraena anguilla</name>
    <dbReference type="NCBI Taxonomy" id="7936"/>
    <lineage>
        <taxon>Eukaryota</taxon>
        <taxon>Metazoa</taxon>
        <taxon>Chordata</taxon>
        <taxon>Craniata</taxon>
        <taxon>Vertebrata</taxon>
        <taxon>Euteleostomi</taxon>
        <taxon>Actinopterygii</taxon>
        <taxon>Neopterygii</taxon>
        <taxon>Teleostei</taxon>
        <taxon>Anguilliformes</taxon>
        <taxon>Anguillidae</taxon>
        <taxon>Anguilla</taxon>
    </lineage>
</organism>
<evidence type="ECO:0000313" key="1">
    <source>
        <dbReference type="EMBL" id="JAH70215.1"/>
    </source>
</evidence>
<reference evidence="1" key="1">
    <citation type="submission" date="2014-11" db="EMBL/GenBank/DDBJ databases">
        <authorList>
            <person name="Amaro Gonzalez C."/>
        </authorList>
    </citation>
    <scope>NUCLEOTIDE SEQUENCE</scope>
</reference>
<dbReference type="EMBL" id="GBXM01038362">
    <property type="protein sequence ID" value="JAH70215.1"/>
    <property type="molecule type" value="Transcribed_RNA"/>
</dbReference>
<proteinExistence type="predicted"/>
<dbReference type="AlphaFoldDB" id="A0A0E9UYC3"/>
<name>A0A0E9UYC3_ANGAN</name>
<reference evidence="1" key="2">
    <citation type="journal article" date="2015" name="Fish Shellfish Immunol.">
        <title>Early steps in the European eel (Anguilla anguilla)-Vibrio vulnificus interaction in the gills: Role of the RtxA13 toxin.</title>
        <authorList>
            <person name="Callol A."/>
            <person name="Pajuelo D."/>
            <person name="Ebbesson L."/>
            <person name="Teles M."/>
            <person name="MacKenzie S."/>
            <person name="Amaro C."/>
        </authorList>
    </citation>
    <scope>NUCLEOTIDE SEQUENCE</scope>
</reference>
<protein>
    <submittedName>
        <fullName evidence="1">Uncharacterized protein</fullName>
    </submittedName>
</protein>